<name>A0A2S6ZMY1_9XANT</name>
<sequence>MSKIITDVIETQCRRCGTPLRTLRHSPLGLDDLKQRLGSICTECVTAEERAEIAQAQIGALHLAAAIRRLQEE</sequence>
<proteinExistence type="predicted"/>
<dbReference type="EMBL" id="MDSL01000082">
    <property type="protein sequence ID" value="PPT93646.1"/>
    <property type="molecule type" value="Genomic_DNA"/>
</dbReference>
<evidence type="ECO:0000313" key="1">
    <source>
        <dbReference type="EMBL" id="PPT93646.1"/>
    </source>
</evidence>
<dbReference type="AlphaFoldDB" id="A0A2S6ZMY1"/>
<dbReference type="RefSeq" id="WP_104564663.1">
    <property type="nucleotide sequence ID" value="NZ_MDSK01000074.1"/>
</dbReference>
<evidence type="ECO:0008006" key="3">
    <source>
        <dbReference type="Google" id="ProtNLM"/>
    </source>
</evidence>
<organism evidence="1 2">
    <name type="scientific">Xanthomonas arboricola pv. guizotiae</name>
    <dbReference type="NCBI Taxonomy" id="487867"/>
    <lineage>
        <taxon>Bacteria</taxon>
        <taxon>Pseudomonadati</taxon>
        <taxon>Pseudomonadota</taxon>
        <taxon>Gammaproteobacteria</taxon>
        <taxon>Lysobacterales</taxon>
        <taxon>Lysobacteraceae</taxon>
        <taxon>Xanthomonas</taxon>
    </lineage>
</organism>
<dbReference type="InterPro" id="IPR024392">
    <property type="entry name" value="DUF2688"/>
</dbReference>
<protein>
    <recommendedName>
        <fullName evidence="3">DUF2688 domain-containing protein</fullName>
    </recommendedName>
</protein>
<dbReference type="Proteomes" id="UP000238049">
    <property type="component" value="Unassembled WGS sequence"/>
</dbReference>
<dbReference type="Pfam" id="PF10892">
    <property type="entry name" value="DUF2688"/>
    <property type="match status" value="1"/>
</dbReference>
<comment type="caution">
    <text evidence="1">The sequence shown here is derived from an EMBL/GenBank/DDBJ whole genome shotgun (WGS) entry which is preliminary data.</text>
</comment>
<reference evidence="1 2" key="1">
    <citation type="submission" date="2016-08" db="EMBL/GenBank/DDBJ databases">
        <title>Evolution of the type three secretion system and type three effector repertoires in Xanthomonas.</title>
        <authorList>
            <person name="Merda D."/>
            <person name="Briand M."/>
            <person name="Bosis E."/>
            <person name="Rousseau C."/>
            <person name="Portier P."/>
            <person name="Jacques M.-A."/>
            <person name="Fischer-Le Saux M."/>
        </authorList>
    </citation>
    <scope>NUCLEOTIDE SEQUENCE [LARGE SCALE GENOMIC DNA]</scope>
    <source>
        <strain evidence="1 2">CFBP 7409</strain>
    </source>
</reference>
<gene>
    <name evidence="1" type="ORF">XarbCFBP7409_20630</name>
</gene>
<evidence type="ECO:0000313" key="2">
    <source>
        <dbReference type="Proteomes" id="UP000238049"/>
    </source>
</evidence>
<accession>A0A2S6ZMY1</accession>